<evidence type="ECO:0000313" key="3">
    <source>
        <dbReference type="Proteomes" id="UP000230069"/>
    </source>
</evidence>
<reference evidence="2 3" key="1">
    <citation type="submission" date="2017-09" db="EMBL/GenBank/DDBJ databases">
        <title>WGS assembly of Aquilegia coerulea Goldsmith.</title>
        <authorList>
            <person name="Hodges S."/>
            <person name="Kramer E."/>
            <person name="Nordborg M."/>
            <person name="Tomkins J."/>
            <person name="Borevitz J."/>
            <person name="Derieg N."/>
            <person name="Yan J."/>
            <person name="Mihaltcheva S."/>
            <person name="Hayes R.D."/>
            <person name="Rokhsar D."/>
        </authorList>
    </citation>
    <scope>NUCLEOTIDE SEQUENCE [LARGE SCALE GENOMIC DNA]</scope>
    <source>
        <strain evidence="3">cv. Goldsmith</strain>
    </source>
</reference>
<gene>
    <name evidence="2" type="ORF">AQUCO_02700165v1</name>
</gene>
<dbReference type="Proteomes" id="UP000230069">
    <property type="component" value="Unassembled WGS sequence"/>
</dbReference>
<dbReference type="InParanoid" id="A0A2G5D6D9"/>
<keyword evidence="1" id="KW-0472">Membrane</keyword>
<sequence>MIMQVKNYTSKYIRKENMLKPVYKCIAYTTFTSSFTYFKFLDLITSSKNGIKRTCSSAKCLPSPGKVAIYAYLCSLCFYFY</sequence>
<dbReference type="AlphaFoldDB" id="A0A2G5D6D9"/>
<keyword evidence="3" id="KW-1185">Reference proteome</keyword>
<dbReference type="EMBL" id="KZ305044">
    <property type="protein sequence ID" value="PIA38767.1"/>
    <property type="molecule type" value="Genomic_DNA"/>
</dbReference>
<organism evidence="2 3">
    <name type="scientific">Aquilegia coerulea</name>
    <name type="common">Rocky mountain columbine</name>
    <dbReference type="NCBI Taxonomy" id="218851"/>
    <lineage>
        <taxon>Eukaryota</taxon>
        <taxon>Viridiplantae</taxon>
        <taxon>Streptophyta</taxon>
        <taxon>Embryophyta</taxon>
        <taxon>Tracheophyta</taxon>
        <taxon>Spermatophyta</taxon>
        <taxon>Magnoliopsida</taxon>
        <taxon>Ranunculales</taxon>
        <taxon>Ranunculaceae</taxon>
        <taxon>Thalictroideae</taxon>
        <taxon>Aquilegia</taxon>
    </lineage>
</organism>
<accession>A0A2G5D6D9</accession>
<evidence type="ECO:0000313" key="2">
    <source>
        <dbReference type="EMBL" id="PIA38767.1"/>
    </source>
</evidence>
<proteinExistence type="predicted"/>
<name>A0A2G5D6D9_AQUCA</name>
<feature type="transmembrane region" description="Helical" evidence="1">
    <location>
        <begin position="21"/>
        <end position="40"/>
    </location>
</feature>
<protein>
    <submittedName>
        <fullName evidence="2">Uncharacterized protein</fullName>
    </submittedName>
</protein>
<keyword evidence="1" id="KW-1133">Transmembrane helix</keyword>
<evidence type="ECO:0000256" key="1">
    <source>
        <dbReference type="SAM" id="Phobius"/>
    </source>
</evidence>
<keyword evidence="1" id="KW-0812">Transmembrane</keyword>